<keyword evidence="3 8" id="KW-0812">Transmembrane</keyword>
<evidence type="ECO:0000256" key="1">
    <source>
        <dbReference type="ARBA" id="ARBA00004141"/>
    </source>
</evidence>
<evidence type="ECO:0000313" key="10">
    <source>
        <dbReference type="Proteomes" id="UP000694427"/>
    </source>
</evidence>
<dbReference type="InterPro" id="IPR025958">
    <property type="entry name" value="SID1_TM_fam"/>
</dbReference>
<dbReference type="Ensembl" id="ENSCCRT00010096690.1">
    <property type="protein sequence ID" value="ENSCCRP00010087165.1"/>
    <property type="gene ID" value="ENSCCRG00010036139.1"/>
</dbReference>
<feature type="transmembrane region" description="Helical" evidence="8">
    <location>
        <begin position="526"/>
        <end position="548"/>
    </location>
</feature>
<evidence type="ECO:0000256" key="2">
    <source>
        <dbReference type="ARBA" id="ARBA00006618"/>
    </source>
</evidence>
<feature type="transmembrane region" description="Helical" evidence="8">
    <location>
        <begin position="387"/>
        <end position="415"/>
    </location>
</feature>
<dbReference type="GO" id="GO:0051033">
    <property type="term" value="F:RNA transmembrane transporter activity"/>
    <property type="evidence" value="ECO:0007669"/>
    <property type="project" value="TreeGrafter"/>
</dbReference>
<keyword evidence="7" id="KW-0325">Glycoprotein</keyword>
<evidence type="ECO:0000256" key="4">
    <source>
        <dbReference type="ARBA" id="ARBA00022729"/>
    </source>
</evidence>
<dbReference type="Proteomes" id="UP000694427">
    <property type="component" value="Unplaced"/>
</dbReference>
<evidence type="ECO:0000256" key="5">
    <source>
        <dbReference type="ARBA" id="ARBA00022989"/>
    </source>
</evidence>
<dbReference type="GO" id="GO:0005764">
    <property type="term" value="C:lysosome"/>
    <property type="evidence" value="ECO:0007669"/>
    <property type="project" value="TreeGrafter"/>
</dbReference>
<evidence type="ECO:0000256" key="8">
    <source>
        <dbReference type="SAM" id="Phobius"/>
    </source>
</evidence>
<feature type="transmembrane region" description="Helical" evidence="8">
    <location>
        <begin position="692"/>
        <end position="711"/>
    </location>
</feature>
<dbReference type="GO" id="GO:0003725">
    <property type="term" value="F:double-stranded RNA binding"/>
    <property type="evidence" value="ECO:0007669"/>
    <property type="project" value="TreeGrafter"/>
</dbReference>
<accession>A0A8C1N589</accession>
<feature type="transmembrane region" description="Helical" evidence="8">
    <location>
        <begin position="641"/>
        <end position="661"/>
    </location>
</feature>
<protein>
    <submittedName>
        <fullName evidence="9">SID1 transmembrane family, member 2</fullName>
    </submittedName>
</protein>
<keyword evidence="6 8" id="KW-0472">Membrane</keyword>
<comment type="similarity">
    <text evidence="2">Belongs to the SID1 family.</text>
</comment>
<dbReference type="PANTHER" id="PTHR12185:SF16">
    <property type="entry name" value="SID1 TRANSMEMBRANE FAMILY MEMBER 2"/>
    <property type="match status" value="1"/>
</dbReference>
<comment type="subcellular location">
    <subcellularLocation>
        <location evidence="1">Membrane</location>
        <topology evidence="1">Multi-pass membrane protein</topology>
    </subcellularLocation>
</comment>
<keyword evidence="4" id="KW-0732">Signal</keyword>
<reference evidence="9" key="1">
    <citation type="submission" date="2025-08" db="UniProtKB">
        <authorList>
            <consortium name="Ensembl"/>
        </authorList>
    </citation>
    <scope>IDENTIFICATION</scope>
</reference>
<evidence type="ECO:0000256" key="6">
    <source>
        <dbReference type="ARBA" id="ARBA00023136"/>
    </source>
</evidence>
<feature type="transmembrane region" description="Helical" evidence="8">
    <location>
        <begin position="583"/>
        <end position="602"/>
    </location>
</feature>
<name>A0A8C1N589_CYPCA</name>
<keyword evidence="10" id="KW-1185">Reference proteome</keyword>
<dbReference type="PANTHER" id="PTHR12185">
    <property type="entry name" value="SID1 TRANSMEMBRANE FAMILY MEMEBER"/>
    <property type="match status" value="1"/>
</dbReference>
<feature type="transmembrane region" description="Helical" evidence="8">
    <location>
        <begin position="501"/>
        <end position="520"/>
    </location>
</feature>
<dbReference type="Pfam" id="PF13965">
    <property type="entry name" value="SID-1_RNA_chan"/>
    <property type="match status" value="1"/>
</dbReference>
<dbReference type="AlphaFoldDB" id="A0A8C1N589"/>
<dbReference type="GO" id="GO:0005886">
    <property type="term" value="C:plasma membrane"/>
    <property type="evidence" value="ECO:0007669"/>
    <property type="project" value="TreeGrafter"/>
</dbReference>
<feature type="transmembrane region" description="Helical" evidence="8">
    <location>
        <begin position="254"/>
        <end position="279"/>
    </location>
</feature>
<evidence type="ECO:0000256" key="7">
    <source>
        <dbReference type="ARBA" id="ARBA00023180"/>
    </source>
</evidence>
<feature type="transmembrane region" description="Helical" evidence="8">
    <location>
        <begin position="608"/>
        <end position="629"/>
    </location>
</feature>
<reference evidence="9" key="2">
    <citation type="submission" date="2025-09" db="UniProtKB">
        <authorList>
            <consortium name="Ensembl"/>
        </authorList>
    </citation>
    <scope>IDENTIFICATION</scope>
</reference>
<sequence>CVCVVVIQRDAQFDVTYDDTVTSDNQTIYSYNHTVSRNKTEGVRVSVELLSESAQSPVLFVVRQKQAVLSFQVPLILRGLYQRKYQYTQVGRTLCQPPTKALAETQFFYLDVSTLSSAGVHYQLRVSRVDSFTLQTDKKFSFNATPSQPQRRSGVRVVISVCVSRSVQCPVYELDNNVAFIGMYQTMTTTAAITVQRKDFPSNSFYVVVVVKTEDEACGGPLRFYPLLPDQLLDPGNRSKTLDVIVSPAINSEVYVMGMLFCLGIFMSFYLLTFLVACVENKRYGTVFEDASIGLTHRVCVSGKASVSPYEYGSFGEFSDQCCVFCVLDRSLESVARSRQESLSSVEEDDYDTLADIDSDKNIVRTKKFLCVSDLARKDKRILSKKYQIYFCSFNNILSNLGYVLLGLLFLLIILQRDILHNRALERNESTAVECGIPKHFGLYYAMGTALMMEGLLSACYHVCPNYTNFQFDTSFMYMIAGLCMLKLYQKRHPDINASAYSAYACLAAVIFFSVLGVVFGKGNTAFWIVFSVIHILATLLLSTQLYYMGRWRLNSGILRRMLNVIYTDCIRQCSGPMYIDRMVLLVMGNIVNWSLAAYGLIKRPNDFASYLLAIAICNLLLYFTFYIIMKLRSGERIQCLALVCILFTAVVWGFALFFFLQGLSTWQKTPAESREHNRECILLSFFDDHDIWHFLSSIAMFGSFLVLLTMDDDLDTVQRDKIYVF</sequence>
<evidence type="ECO:0000256" key="3">
    <source>
        <dbReference type="ARBA" id="ARBA00022692"/>
    </source>
</evidence>
<keyword evidence="5 8" id="KW-1133">Transmembrane helix</keyword>
<evidence type="ECO:0000313" key="9">
    <source>
        <dbReference type="Ensembl" id="ENSCCRP00010087165.1"/>
    </source>
</evidence>
<proteinExistence type="inferred from homology"/>
<organism evidence="9 10">
    <name type="scientific">Cyprinus carpio</name>
    <name type="common">Common carp</name>
    <dbReference type="NCBI Taxonomy" id="7962"/>
    <lineage>
        <taxon>Eukaryota</taxon>
        <taxon>Metazoa</taxon>
        <taxon>Chordata</taxon>
        <taxon>Craniata</taxon>
        <taxon>Vertebrata</taxon>
        <taxon>Euteleostomi</taxon>
        <taxon>Actinopterygii</taxon>
        <taxon>Neopterygii</taxon>
        <taxon>Teleostei</taxon>
        <taxon>Ostariophysi</taxon>
        <taxon>Cypriniformes</taxon>
        <taxon>Cyprinidae</taxon>
        <taxon>Cyprininae</taxon>
        <taxon>Cyprinus</taxon>
    </lineage>
</organism>